<dbReference type="InterPro" id="IPR000277">
    <property type="entry name" value="Cys/Met-Metab_PyrdxlP-dep_enz"/>
</dbReference>
<dbReference type="Pfam" id="PF01053">
    <property type="entry name" value="Cys_Met_Meta_PP"/>
    <property type="match status" value="1"/>
</dbReference>
<keyword evidence="6" id="KW-1185">Reference proteome</keyword>
<dbReference type="SUPFAM" id="SSF53383">
    <property type="entry name" value="PLP-dependent transferases"/>
    <property type="match status" value="1"/>
</dbReference>
<dbReference type="Gene3D" id="3.40.640.10">
    <property type="entry name" value="Type I PLP-dependent aspartate aminotransferase-like (Major domain)"/>
    <property type="match status" value="1"/>
</dbReference>
<accession>A0AA37V8S9</accession>
<dbReference type="Proteomes" id="UP001161325">
    <property type="component" value="Unassembled WGS sequence"/>
</dbReference>
<dbReference type="EMBL" id="BRXS01000007">
    <property type="protein sequence ID" value="GLC28121.1"/>
    <property type="molecule type" value="Genomic_DNA"/>
</dbReference>
<dbReference type="AlphaFoldDB" id="A0AA37V8S9"/>
<comment type="caution">
    <text evidence="5">The sequence shown here is derived from an EMBL/GenBank/DDBJ whole genome shotgun (WGS) entry which is preliminary data.</text>
</comment>
<dbReference type="InterPro" id="IPR054542">
    <property type="entry name" value="Cys_met_metab_PP"/>
</dbReference>
<feature type="modified residue" description="N6-(pyridoxal phosphate)lysine" evidence="3">
    <location>
        <position position="215"/>
    </location>
</feature>
<dbReference type="Gene3D" id="3.90.1150.10">
    <property type="entry name" value="Aspartate Aminotransferase, domain 1"/>
    <property type="match status" value="1"/>
</dbReference>
<keyword evidence="2 3" id="KW-0663">Pyridoxal phosphate</keyword>
<evidence type="ECO:0000256" key="3">
    <source>
        <dbReference type="PIRSR" id="PIRSR001434-2"/>
    </source>
</evidence>
<dbReference type="PANTHER" id="PTHR11808:SF86">
    <property type="entry name" value="METHIONINE GAMMA-LYASE"/>
    <property type="match status" value="1"/>
</dbReference>
<dbReference type="GO" id="GO:0009086">
    <property type="term" value="P:methionine biosynthetic process"/>
    <property type="evidence" value="ECO:0007669"/>
    <property type="project" value="UniProtKB-ARBA"/>
</dbReference>
<dbReference type="FunFam" id="3.40.640.10:FF:000046">
    <property type="entry name" value="Cystathionine gamma-lyase"/>
    <property type="match status" value="1"/>
</dbReference>
<dbReference type="InterPro" id="IPR015424">
    <property type="entry name" value="PyrdxlP-dep_Trfase"/>
</dbReference>
<dbReference type="GO" id="GO:0005737">
    <property type="term" value="C:cytoplasm"/>
    <property type="evidence" value="ECO:0007669"/>
    <property type="project" value="TreeGrafter"/>
</dbReference>
<evidence type="ECO:0000313" key="5">
    <source>
        <dbReference type="EMBL" id="GLC28121.1"/>
    </source>
</evidence>
<protein>
    <submittedName>
        <fullName evidence="5">Cystathionine beta-lyase</fullName>
    </submittedName>
</protein>
<dbReference type="InterPro" id="IPR015422">
    <property type="entry name" value="PyrdxlP-dep_Trfase_small"/>
</dbReference>
<organism evidence="5 6">
    <name type="scientific">Roseisolibacter agri</name>
    <dbReference type="NCBI Taxonomy" id="2014610"/>
    <lineage>
        <taxon>Bacteria</taxon>
        <taxon>Pseudomonadati</taxon>
        <taxon>Gemmatimonadota</taxon>
        <taxon>Gemmatimonadia</taxon>
        <taxon>Gemmatimonadales</taxon>
        <taxon>Gemmatimonadaceae</taxon>
        <taxon>Roseisolibacter</taxon>
    </lineage>
</organism>
<proteinExistence type="inferred from homology"/>
<comment type="cofactor">
    <cofactor evidence="1 4">
        <name>pyridoxal 5'-phosphate</name>
        <dbReference type="ChEBI" id="CHEBI:597326"/>
    </cofactor>
</comment>
<gene>
    <name evidence="5" type="ORF">rosag_46340</name>
</gene>
<comment type="similarity">
    <text evidence="4">Belongs to the trans-sulfuration enzymes family.</text>
</comment>
<dbReference type="PIRSF" id="PIRSF001434">
    <property type="entry name" value="CGS"/>
    <property type="match status" value="1"/>
</dbReference>
<evidence type="ECO:0000313" key="6">
    <source>
        <dbReference type="Proteomes" id="UP001161325"/>
    </source>
</evidence>
<evidence type="ECO:0000256" key="4">
    <source>
        <dbReference type="RuleBase" id="RU362118"/>
    </source>
</evidence>
<dbReference type="GO" id="GO:0030170">
    <property type="term" value="F:pyridoxal phosphate binding"/>
    <property type="evidence" value="ECO:0007669"/>
    <property type="project" value="InterPro"/>
</dbReference>
<dbReference type="FunFam" id="3.90.1150.10:FF:000033">
    <property type="entry name" value="Cystathionine gamma-synthase"/>
    <property type="match status" value="1"/>
</dbReference>
<evidence type="ECO:0000256" key="2">
    <source>
        <dbReference type="ARBA" id="ARBA00022898"/>
    </source>
</evidence>
<name>A0AA37V8S9_9BACT</name>
<dbReference type="GO" id="GO:0019346">
    <property type="term" value="P:transsulfuration"/>
    <property type="evidence" value="ECO:0007669"/>
    <property type="project" value="InterPro"/>
</dbReference>
<dbReference type="CDD" id="cd00614">
    <property type="entry name" value="CGS_like"/>
    <property type="match status" value="1"/>
</dbReference>
<dbReference type="GO" id="GO:0016846">
    <property type="term" value="F:carbon-sulfur lyase activity"/>
    <property type="evidence" value="ECO:0007669"/>
    <property type="project" value="TreeGrafter"/>
</dbReference>
<dbReference type="PROSITE" id="PS00868">
    <property type="entry name" value="CYS_MET_METAB_PP"/>
    <property type="match status" value="1"/>
</dbReference>
<reference evidence="5" key="1">
    <citation type="submission" date="2022-08" db="EMBL/GenBank/DDBJ databases">
        <title>Draft genome sequencing of Roseisolibacter agri AW1220.</title>
        <authorList>
            <person name="Tobiishi Y."/>
            <person name="Tonouchi A."/>
        </authorList>
    </citation>
    <scope>NUCLEOTIDE SEQUENCE</scope>
    <source>
        <strain evidence="5">AW1220</strain>
    </source>
</reference>
<evidence type="ECO:0000256" key="1">
    <source>
        <dbReference type="ARBA" id="ARBA00001933"/>
    </source>
</evidence>
<dbReference type="InterPro" id="IPR015421">
    <property type="entry name" value="PyrdxlP-dep_Trfase_major"/>
</dbReference>
<dbReference type="PANTHER" id="PTHR11808">
    <property type="entry name" value="TRANS-SULFURATION ENZYME FAMILY MEMBER"/>
    <property type="match status" value="1"/>
</dbReference>
<dbReference type="RefSeq" id="WP_284352544.1">
    <property type="nucleotide sequence ID" value="NZ_BRXS01000007.1"/>
</dbReference>
<sequence length="398" mass="42588">MTTHAPDTIAAALPAPGLSTLALHGDRPHADVLGEGHVPVVSPLVQSVNFHQPQGTGDGLKYTRYGNTPNAEIVQRRLARLERAEDALVLSSGMGATACALLALLRPGDHLVSSAWIYGGTHKLFTQEFAALGIEVTFVDPMHSRGWRQALRPSTRAVFVESPVNPTTRVLDLRPLAKLTREIGLALVVDSTFASPVNFRPLEHGADVVIHSATKYLNGHHDVLSGAVMGAAPFIEEVRQKMAVWGQAPDPFACWLLERGLKTLDVRVRRQNENALALAQWCEQHPAIGRVHYPGLASHPDHALATEILDGFGGMMAIELAGGGAAADRFVRALRVFAHAPSLGGVDSLLSEPRFSSHAHMTSEARAAIGIPDGFLRVSVGIENVEDLIADVEQALGA</sequence>